<sequence>MLRRLSLLITTVIIWQLTNSVTLARSNDPQQADRFPPSPLEITTPDPLVPTLRDKQQLTVAEKQKLEAALDELNQQATAKLQAGDNLGAFEIWNRELRLRRYLGAVAEVKALSRVGEIAWNQNDRQELQYITQRLQAIQKQAQPRNENVQHSVDLPLLQALGEAYQKTRSLKNAITVYNEVLATVREKQDLVAQVNTLTTIGELNLNWFDYPQAATAYEELLRLATSGGENQNQEFTYLQKLAYIYQQSKQAQKSIDVLNKIKAIYAQNNNFTQLPTLQLAIAANYETLARENPALLEAAFKNYQEAYITAWQLQQYPSAAEAVQKLISLYRSQGQLDEALQASEILVEIQTRAVNFYGLMEAYDQIGKLYLERKDSSAALAAFQKGLELAQQLKHQEAYFTQQINSI</sequence>
<evidence type="ECO:0000256" key="4">
    <source>
        <dbReference type="ARBA" id="ARBA00022803"/>
    </source>
</evidence>
<evidence type="ECO:0000256" key="2">
    <source>
        <dbReference type="ARBA" id="ARBA00022490"/>
    </source>
</evidence>
<keyword evidence="7" id="KW-0175">Coiled coil</keyword>
<dbReference type="SUPFAM" id="SSF48452">
    <property type="entry name" value="TPR-like"/>
    <property type="match status" value="2"/>
</dbReference>
<dbReference type="PANTHER" id="PTHR46630:SF1">
    <property type="entry name" value="TETRATRICOPEPTIDE REPEAT PROTEIN 29"/>
    <property type="match status" value="1"/>
</dbReference>
<dbReference type="GO" id="GO:0005737">
    <property type="term" value="C:cytoplasm"/>
    <property type="evidence" value="ECO:0007669"/>
    <property type="project" value="UniProtKB-SubCell"/>
</dbReference>
<dbReference type="Proteomes" id="UP000217507">
    <property type="component" value="Chromosome"/>
</dbReference>
<organism evidence="8 9">
    <name type="scientific">Trichormus variabilis NIES-23</name>
    <dbReference type="NCBI Taxonomy" id="1973479"/>
    <lineage>
        <taxon>Bacteria</taxon>
        <taxon>Bacillati</taxon>
        <taxon>Cyanobacteriota</taxon>
        <taxon>Cyanophyceae</taxon>
        <taxon>Nostocales</taxon>
        <taxon>Nostocaceae</taxon>
        <taxon>Trichormus</taxon>
    </lineage>
</organism>
<evidence type="ECO:0008006" key="10">
    <source>
        <dbReference type="Google" id="ProtNLM"/>
    </source>
</evidence>
<evidence type="ECO:0000256" key="1">
    <source>
        <dbReference type="ARBA" id="ARBA00004496"/>
    </source>
</evidence>
<dbReference type="InterPro" id="IPR051476">
    <property type="entry name" value="Bac_ResReg_Asp_Phosphatase"/>
</dbReference>
<dbReference type="AlphaFoldDB" id="A0A1Z4KPR0"/>
<feature type="repeat" description="TPR" evidence="6">
    <location>
        <begin position="361"/>
        <end position="394"/>
    </location>
</feature>
<proteinExistence type="inferred from homology"/>
<keyword evidence="3" id="KW-0677">Repeat</keyword>
<evidence type="ECO:0000256" key="5">
    <source>
        <dbReference type="ARBA" id="ARBA00038253"/>
    </source>
</evidence>
<name>A0A1Z4KPR0_ANAVA</name>
<comment type="similarity">
    <text evidence="5">Belongs to the Rap family.</text>
</comment>
<evidence type="ECO:0000313" key="8">
    <source>
        <dbReference type="EMBL" id="BAY70939.1"/>
    </source>
</evidence>
<evidence type="ECO:0000256" key="3">
    <source>
        <dbReference type="ARBA" id="ARBA00022737"/>
    </source>
</evidence>
<dbReference type="InterPro" id="IPR019734">
    <property type="entry name" value="TPR_rpt"/>
</dbReference>
<dbReference type="PANTHER" id="PTHR46630">
    <property type="entry name" value="TETRATRICOPEPTIDE REPEAT PROTEIN 29"/>
    <property type="match status" value="1"/>
</dbReference>
<dbReference type="PROSITE" id="PS50005">
    <property type="entry name" value="TPR"/>
    <property type="match status" value="1"/>
</dbReference>
<gene>
    <name evidence="8" type="ORF">NIES23_37510</name>
</gene>
<keyword evidence="4 6" id="KW-0802">TPR repeat</keyword>
<dbReference type="Pfam" id="PF13181">
    <property type="entry name" value="TPR_8"/>
    <property type="match status" value="1"/>
</dbReference>
<comment type="subcellular location">
    <subcellularLocation>
        <location evidence="1">Cytoplasm</location>
    </subcellularLocation>
</comment>
<dbReference type="SMART" id="SM00028">
    <property type="entry name" value="TPR"/>
    <property type="match status" value="5"/>
</dbReference>
<accession>A0A1Z4KPR0</accession>
<dbReference type="EMBL" id="AP018216">
    <property type="protein sequence ID" value="BAY70939.1"/>
    <property type="molecule type" value="Genomic_DNA"/>
</dbReference>
<evidence type="ECO:0000256" key="7">
    <source>
        <dbReference type="SAM" id="Coils"/>
    </source>
</evidence>
<evidence type="ECO:0000313" key="9">
    <source>
        <dbReference type="Proteomes" id="UP000217507"/>
    </source>
</evidence>
<keyword evidence="2" id="KW-0963">Cytoplasm</keyword>
<dbReference type="InterPro" id="IPR011990">
    <property type="entry name" value="TPR-like_helical_dom_sf"/>
</dbReference>
<evidence type="ECO:0000256" key="6">
    <source>
        <dbReference type="PROSITE-ProRule" id="PRU00339"/>
    </source>
</evidence>
<feature type="coiled-coil region" evidence="7">
    <location>
        <begin position="56"/>
        <end position="83"/>
    </location>
</feature>
<reference evidence="8 9" key="1">
    <citation type="submission" date="2017-06" db="EMBL/GenBank/DDBJ databases">
        <title>Genome sequencing of cyanobaciteial culture collection at National Institute for Environmental Studies (NIES).</title>
        <authorList>
            <person name="Hirose Y."/>
            <person name="Shimura Y."/>
            <person name="Fujisawa T."/>
            <person name="Nakamura Y."/>
            <person name="Kawachi M."/>
        </authorList>
    </citation>
    <scope>NUCLEOTIDE SEQUENCE [LARGE SCALE GENOMIC DNA]</scope>
    <source>
        <strain evidence="8 9">NIES-23</strain>
    </source>
</reference>
<protein>
    <recommendedName>
        <fullName evidence="10">TPR repeat-containing protein</fullName>
    </recommendedName>
</protein>
<dbReference type="Gene3D" id="1.25.40.10">
    <property type="entry name" value="Tetratricopeptide repeat domain"/>
    <property type="match status" value="2"/>
</dbReference>